<dbReference type="Gene3D" id="3.40.50.2000">
    <property type="entry name" value="Glycogen Phosphorylase B"/>
    <property type="match status" value="2"/>
</dbReference>
<reference evidence="4 5" key="1">
    <citation type="submission" date="2020-02" db="EMBL/GenBank/DDBJ databases">
        <authorList>
            <person name="Chaudhuri R."/>
        </authorList>
    </citation>
    <scope>NUCLEOTIDE SEQUENCE [LARGE SCALE GENOMIC DNA]</scope>
    <source>
        <strain evidence="4">SFB21</strain>
    </source>
</reference>
<accession>A0A811GL75</accession>
<dbReference type="InterPro" id="IPR015393">
    <property type="entry name" value="DUF1972"/>
</dbReference>
<dbReference type="RefSeq" id="WP_174560394.1">
    <property type="nucleotide sequence ID" value="NZ_CADDTS010000043.1"/>
</dbReference>
<comment type="caution">
    <text evidence="4">The sequence shown here is derived from an EMBL/GenBank/DDBJ whole genome shotgun (WGS) entry which is preliminary data.</text>
</comment>
<dbReference type="EMBL" id="CADDTS010000043">
    <property type="protein sequence ID" value="CAB1220466.1"/>
    <property type="molecule type" value="Genomic_DNA"/>
</dbReference>
<dbReference type="InterPro" id="IPR001296">
    <property type="entry name" value="Glyco_trans_1"/>
</dbReference>
<dbReference type="Pfam" id="PF00534">
    <property type="entry name" value="Glycos_transf_1"/>
    <property type="match status" value="1"/>
</dbReference>
<organism evidence="4 5">
    <name type="scientific">Acinetobacter bouvetii</name>
    <dbReference type="NCBI Taxonomy" id="202951"/>
    <lineage>
        <taxon>Bacteria</taxon>
        <taxon>Pseudomonadati</taxon>
        <taxon>Pseudomonadota</taxon>
        <taxon>Gammaproteobacteria</taxon>
        <taxon>Moraxellales</taxon>
        <taxon>Moraxellaceae</taxon>
        <taxon>Acinetobacter</taxon>
    </lineage>
</organism>
<dbReference type="GO" id="GO:0016757">
    <property type="term" value="F:glycosyltransferase activity"/>
    <property type="evidence" value="ECO:0007669"/>
    <property type="project" value="InterPro"/>
</dbReference>
<dbReference type="SUPFAM" id="SSF53756">
    <property type="entry name" value="UDP-Glycosyltransferase/glycogen phosphorylase"/>
    <property type="match status" value="1"/>
</dbReference>
<evidence type="ECO:0000259" key="3">
    <source>
        <dbReference type="Pfam" id="PF09314"/>
    </source>
</evidence>
<sequence>MKLRILGIRGVPAAHGGFETFAEYLCLYLVEKGWKPVVYCQEDGDGEMWTDEWEGVERIHIPVKQSGPLGTIIFDWKTNLHAAKSQEPCLILGYNTAIFTVLLRLKGIISIINMDGIEWSRAKWGPIAKLWFWFNDWAGCWLGNHLVADHPEIKNHLSTRANPKKITMIPYGAEDVVDISPEPLAKWSLEPNRYLTVIARPEPENSLLEIVEGFSKEQRGIKLVVLGNYDSTNPFHKKVLDAASNEVLFVGAIYDKSIVQALRYYSLAYVHGHQVGGTNPSLVEALGAGNAIIAHDNRFNKWVAGQGAVYFSDATTFSAELDMLLHDSTKLETMKNEAKARFLKDFTWINVLKQYEDLIIQQGGYIK</sequence>
<dbReference type="Proteomes" id="UP000489961">
    <property type="component" value="Unassembled WGS sequence"/>
</dbReference>
<dbReference type="Pfam" id="PF09314">
    <property type="entry name" value="DUF1972"/>
    <property type="match status" value="1"/>
</dbReference>
<name>A0A811GL75_9GAMM</name>
<gene>
    <name evidence="4" type="ORF">SFB21_2595</name>
</gene>
<keyword evidence="1 4" id="KW-0808">Transferase</keyword>
<dbReference type="PANTHER" id="PTHR46401">
    <property type="entry name" value="GLYCOSYLTRANSFERASE WBBK-RELATED"/>
    <property type="match status" value="1"/>
</dbReference>
<evidence type="ECO:0000259" key="2">
    <source>
        <dbReference type="Pfam" id="PF00534"/>
    </source>
</evidence>
<feature type="domain" description="DUF1972" evidence="3">
    <location>
        <begin position="4"/>
        <end position="174"/>
    </location>
</feature>
<dbReference type="AlphaFoldDB" id="A0A811GL75"/>
<evidence type="ECO:0000256" key="1">
    <source>
        <dbReference type="ARBA" id="ARBA00022679"/>
    </source>
</evidence>
<feature type="domain" description="Glycosyl transferase family 1" evidence="2">
    <location>
        <begin position="194"/>
        <end position="340"/>
    </location>
</feature>
<proteinExistence type="predicted"/>
<evidence type="ECO:0000313" key="5">
    <source>
        <dbReference type="Proteomes" id="UP000489961"/>
    </source>
</evidence>
<dbReference type="PANTHER" id="PTHR46401:SF2">
    <property type="entry name" value="GLYCOSYLTRANSFERASE WBBK-RELATED"/>
    <property type="match status" value="1"/>
</dbReference>
<protein>
    <submittedName>
        <fullName evidence="4">Glycosyl transferases group 1</fullName>
    </submittedName>
</protein>
<evidence type="ECO:0000313" key="4">
    <source>
        <dbReference type="EMBL" id="CAB1220466.1"/>
    </source>
</evidence>